<dbReference type="PRINTS" id="PR01021">
    <property type="entry name" value="OMPADOMAIN"/>
</dbReference>
<dbReference type="InterPro" id="IPR006664">
    <property type="entry name" value="OMP_bac"/>
</dbReference>
<feature type="coiled-coil region" evidence="5">
    <location>
        <begin position="74"/>
        <end position="122"/>
    </location>
</feature>
<evidence type="ECO:0000256" key="5">
    <source>
        <dbReference type="SAM" id="Coils"/>
    </source>
</evidence>
<feature type="signal peptide" evidence="6">
    <location>
        <begin position="1"/>
        <end position="22"/>
    </location>
</feature>
<evidence type="ECO:0000313" key="9">
    <source>
        <dbReference type="Proteomes" id="UP001597380"/>
    </source>
</evidence>
<keyword evidence="2 4" id="KW-0472">Membrane</keyword>
<evidence type="ECO:0000259" key="7">
    <source>
        <dbReference type="PROSITE" id="PS51123"/>
    </source>
</evidence>
<accession>A0ABW4XH72</accession>
<dbReference type="PANTHER" id="PTHR30329">
    <property type="entry name" value="STATOR ELEMENT OF FLAGELLAR MOTOR COMPLEX"/>
    <property type="match status" value="1"/>
</dbReference>
<organism evidence="8 9">
    <name type="scientific">Corallincola platygyrae</name>
    <dbReference type="NCBI Taxonomy" id="1193278"/>
    <lineage>
        <taxon>Bacteria</taxon>
        <taxon>Pseudomonadati</taxon>
        <taxon>Pseudomonadota</taxon>
        <taxon>Gammaproteobacteria</taxon>
        <taxon>Alteromonadales</taxon>
        <taxon>Psychromonadaceae</taxon>
        <taxon>Corallincola</taxon>
    </lineage>
</organism>
<name>A0ABW4XH72_9GAMM</name>
<evidence type="ECO:0000256" key="1">
    <source>
        <dbReference type="ARBA" id="ARBA00004442"/>
    </source>
</evidence>
<dbReference type="InterPro" id="IPR036737">
    <property type="entry name" value="OmpA-like_sf"/>
</dbReference>
<dbReference type="RefSeq" id="WP_345337786.1">
    <property type="nucleotide sequence ID" value="NZ_BAABLI010000003.1"/>
</dbReference>
<gene>
    <name evidence="8" type="ORF">ACFSJ3_00160</name>
</gene>
<evidence type="ECO:0000256" key="3">
    <source>
        <dbReference type="ARBA" id="ARBA00023237"/>
    </source>
</evidence>
<keyword evidence="3" id="KW-0998">Cell outer membrane</keyword>
<feature type="domain" description="OmpA-like" evidence="7">
    <location>
        <begin position="120"/>
        <end position="237"/>
    </location>
</feature>
<dbReference type="Gene3D" id="3.30.1330.60">
    <property type="entry name" value="OmpA-like domain"/>
    <property type="match status" value="1"/>
</dbReference>
<dbReference type="CDD" id="cd07185">
    <property type="entry name" value="OmpA_C-like"/>
    <property type="match status" value="1"/>
</dbReference>
<dbReference type="PANTHER" id="PTHR30329:SF21">
    <property type="entry name" value="LIPOPROTEIN YIAD-RELATED"/>
    <property type="match status" value="1"/>
</dbReference>
<keyword evidence="6" id="KW-0732">Signal</keyword>
<dbReference type="Proteomes" id="UP001597380">
    <property type="component" value="Unassembled WGS sequence"/>
</dbReference>
<dbReference type="SUPFAM" id="SSF103088">
    <property type="entry name" value="OmpA-like"/>
    <property type="match status" value="1"/>
</dbReference>
<sequence>MKNTTLIAATVATALFSANAFAKQPEPQYTDAKQAGTILTTTTTGFIAGGPLGALAGMVAGAWFNQNIEGADHAVVLSNDLETAQLQLQETEQLLAKQRLQLEKMEDEVAKQGKIAEQYAKQMLEQLQLAMLFKTNQSELTDAAKNRLSLLAQYLNRNPEMKVHLDGYADPRGNADYNLQLSQARVDAVAQQLFEAGVSADRITSQSHGATLSTANKGDYDAYALERVVSIELTKGDNVSVAKVNYNN</sequence>
<comment type="subcellular location">
    <subcellularLocation>
        <location evidence="1">Cell outer membrane</location>
    </subcellularLocation>
</comment>
<dbReference type="PROSITE" id="PS51123">
    <property type="entry name" value="OMPA_2"/>
    <property type="match status" value="1"/>
</dbReference>
<evidence type="ECO:0000313" key="8">
    <source>
        <dbReference type="EMBL" id="MFD2094383.1"/>
    </source>
</evidence>
<dbReference type="Pfam" id="PF00691">
    <property type="entry name" value="OmpA"/>
    <property type="match status" value="1"/>
</dbReference>
<dbReference type="EMBL" id="JBHUHT010000003">
    <property type="protein sequence ID" value="MFD2094383.1"/>
    <property type="molecule type" value="Genomic_DNA"/>
</dbReference>
<reference evidence="9" key="1">
    <citation type="journal article" date="2019" name="Int. J. Syst. Evol. Microbiol.">
        <title>The Global Catalogue of Microorganisms (GCM) 10K type strain sequencing project: providing services to taxonomists for standard genome sequencing and annotation.</title>
        <authorList>
            <consortium name="The Broad Institute Genomics Platform"/>
            <consortium name="The Broad Institute Genome Sequencing Center for Infectious Disease"/>
            <person name="Wu L."/>
            <person name="Ma J."/>
        </authorList>
    </citation>
    <scope>NUCLEOTIDE SEQUENCE [LARGE SCALE GENOMIC DNA]</scope>
    <source>
        <strain evidence="9">CGMCC 1.10992</strain>
    </source>
</reference>
<evidence type="ECO:0000256" key="6">
    <source>
        <dbReference type="SAM" id="SignalP"/>
    </source>
</evidence>
<keyword evidence="5" id="KW-0175">Coiled coil</keyword>
<feature type="chain" id="PRO_5045811947" evidence="6">
    <location>
        <begin position="23"/>
        <end position="248"/>
    </location>
</feature>
<dbReference type="InterPro" id="IPR050330">
    <property type="entry name" value="Bact_OuterMem_StrucFunc"/>
</dbReference>
<comment type="caution">
    <text evidence="8">The sequence shown here is derived from an EMBL/GenBank/DDBJ whole genome shotgun (WGS) entry which is preliminary data.</text>
</comment>
<evidence type="ECO:0000256" key="2">
    <source>
        <dbReference type="ARBA" id="ARBA00023136"/>
    </source>
</evidence>
<dbReference type="InterPro" id="IPR006665">
    <property type="entry name" value="OmpA-like"/>
</dbReference>
<keyword evidence="9" id="KW-1185">Reference proteome</keyword>
<evidence type="ECO:0000256" key="4">
    <source>
        <dbReference type="PROSITE-ProRule" id="PRU00473"/>
    </source>
</evidence>
<proteinExistence type="predicted"/>
<protein>
    <submittedName>
        <fullName evidence="8">OmpA family protein</fullName>
    </submittedName>
</protein>